<evidence type="ECO:0000256" key="2">
    <source>
        <dbReference type="ARBA" id="ARBA00006850"/>
    </source>
</evidence>
<feature type="domain" description="Sm" evidence="10">
    <location>
        <begin position="12"/>
        <end position="97"/>
    </location>
</feature>
<dbReference type="GO" id="GO:0000398">
    <property type="term" value="P:mRNA splicing, via spliceosome"/>
    <property type="evidence" value="ECO:0007669"/>
    <property type="project" value="UniProtKB-UniRule"/>
</dbReference>
<accession>A0A8K0NRH8</accession>
<dbReference type="InterPro" id="IPR047575">
    <property type="entry name" value="Sm"/>
</dbReference>
<dbReference type="AlphaFoldDB" id="A0A8K0NRH8"/>
<dbReference type="GO" id="GO:0005688">
    <property type="term" value="C:U6 snRNP"/>
    <property type="evidence" value="ECO:0007669"/>
    <property type="project" value="UniProtKB-UniRule"/>
</dbReference>
<dbReference type="InterPro" id="IPR010920">
    <property type="entry name" value="LSM_dom_sf"/>
</dbReference>
<protein>
    <recommendedName>
        <fullName evidence="9">LSM complex subunit LSM3</fullName>
    </recommendedName>
</protein>
<dbReference type="InterPro" id="IPR034105">
    <property type="entry name" value="Lsm3"/>
</dbReference>
<evidence type="ECO:0000256" key="4">
    <source>
        <dbReference type="ARBA" id="ARBA00022728"/>
    </source>
</evidence>
<dbReference type="PANTHER" id="PTHR13110">
    <property type="entry name" value="U6 SNRNA-ASSOCIATED SM-LIKE PROTEIN LSM3"/>
    <property type="match status" value="1"/>
</dbReference>
<dbReference type="Pfam" id="PF01423">
    <property type="entry name" value="LSM"/>
    <property type="match status" value="1"/>
</dbReference>
<evidence type="ECO:0000256" key="3">
    <source>
        <dbReference type="ARBA" id="ARBA00022664"/>
    </source>
</evidence>
<keyword evidence="8 9" id="KW-0687">Ribonucleoprotein</keyword>
<organism evidence="11 12">
    <name type="scientific">Filobasidium floriforme</name>
    <dbReference type="NCBI Taxonomy" id="5210"/>
    <lineage>
        <taxon>Eukaryota</taxon>
        <taxon>Fungi</taxon>
        <taxon>Dikarya</taxon>
        <taxon>Basidiomycota</taxon>
        <taxon>Agaricomycotina</taxon>
        <taxon>Tremellomycetes</taxon>
        <taxon>Filobasidiales</taxon>
        <taxon>Filobasidiaceae</taxon>
        <taxon>Filobasidium</taxon>
    </lineage>
</organism>
<dbReference type="InterPro" id="IPR001163">
    <property type="entry name" value="Sm_dom_euk/arc"/>
</dbReference>
<dbReference type="Proteomes" id="UP000812966">
    <property type="component" value="Unassembled WGS sequence"/>
</dbReference>
<comment type="similarity">
    <text evidence="2 9">Belongs to the snRNP Sm proteins family.</text>
</comment>
<comment type="subunit">
    <text evidence="9">LSm subunits form a heteromer with a doughnut shape.</text>
</comment>
<comment type="caution">
    <text evidence="11">The sequence shown here is derived from an EMBL/GenBank/DDBJ whole genome shotgun (WGS) entry which is preliminary data.</text>
</comment>
<gene>
    <name evidence="9" type="primary">LSM3</name>
    <name evidence="11" type="ORF">FFLO_02213</name>
</gene>
<dbReference type="GO" id="GO:0046540">
    <property type="term" value="C:U4/U6 x U5 tri-snRNP complex"/>
    <property type="evidence" value="ECO:0007669"/>
    <property type="project" value="UniProtKB-UniRule"/>
</dbReference>
<evidence type="ECO:0000256" key="8">
    <source>
        <dbReference type="ARBA" id="ARBA00023274"/>
    </source>
</evidence>
<evidence type="ECO:0000256" key="5">
    <source>
        <dbReference type="ARBA" id="ARBA00022884"/>
    </source>
</evidence>
<dbReference type="GO" id="GO:0003723">
    <property type="term" value="F:RNA binding"/>
    <property type="evidence" value="ECO:0007669"/>
    <property type="project" value="UniProtKB-UniRule"/>
</dbReference>
<proteinExistence type="inferred from homology"/>
<keyword evidence="5 9" id="KW-0694">RNA-binding</keyword>
<evidence type="ECO:0000313" key="11">
    <source>
        <dbReference type="EMBL" id="KAG7562321.1"/>
    </source>
</evidence>
<comment type="subcellular location">
    <subcellularLocation>
        <location evidence="1 9">Nucleus</location>
    </subcellularLocation>
</comment>
<keyword evidence="4 9" id="KW-0747">Spliceosome</keyword>
<dbReference type="Gene3D" id="2.30.30.100">
    <property type="match status" value="1"/>
</dbReference>
<keyword evidence="7 9" id="KW-0539">Nucleus</keyword>
<dbReference type="PROSITE" id="PS52002">
    <property type="entry name" value="SM"/>
    <property type="match status" value="1"/>
</dbReference>
<evidence type="ECO:0000256" key="1">
    <source>
        <dbReference type="ARBA" id="ARBA00004123"/>
    </source>
</evidence>
<reference evidence="11" key="1">
    <citation type="submission" date="2020-04" db="EMBL/GenBank/DDBJ databases">
        <title>Analysis of mating type loci in Filobasidium floriforme.</title>
        <authorList>
            <person name="Nowrousian M."/>
        </authorList>
    </citation>
    <scope>NUCLEOTIDE SEQUENCE</scope>
    <source>
        <strain evidence="11">CBS 6242</strain>
    </source>
</reference>
<keyword evidence="6 9" id="KW-0508">mRNA splicing</keyword>
<evidence type="ECO:0000259" key="10">
    <source>
        <dbReference type="PROSITE" id="PS52002"/>
    </source>
</evidence>
<dbReference type="SUPFAM" id="SSF50182">
    <property type="entry name" value="Sm-like ribonucleoproteins"/>
    <property type="match status" value="1"/>
</dbReference>
<dbReference type="EMBL" id="JABELV010000034">
    <property type="protein sequence ID" value="KAG7562321.1"/>
    <property type="molecule type" value="Genomic_DNA"/>
</dbReference>
<dbReference type="CDD" id="cd01730">
    <property type="entry name" value="LSm3"/>
    <property type="match status" value="1"/>
</dbReference>
<name>A0A8K0NRH8_9TREE</name>
<evidence type="ECO:0000313" key="12">
    <source>
        <dbReference type="Proteomes" id="UP000812966"/>
    </source>
</evidence>
<keyword evidence="3 9" id="KW-0507">mRNA processing</keyword>
<evidence type="ECO:0000256" key="6">
    <source>
        <dbReference type="ARBA" id="ARBA00023187"/>
    </source>
</evidence>
<evidence type="ECO:0000256" key="7">
    <source>
        <dbReference type="ARBA" id="ARBA00023242"/>
    </source>
</evidence>
<dbReference type="InterPro" id="IPR040002">
    <property type="entry name" value="Sm-like_LSM3"/>
</dbReference>
<sequence>MDSAEVSTAVNEPLDLVKLSLSERVFIKLRGDRTVQGVLHAYDAHMNLILSDVEETITLVDVGDDGAVSNVRSVARNMEMLFVRGDAVIMVRPLLLYLCISNIMTKISSCFAQISPIR</sequence>
<comment type="function">
    <text evidence="9">Binds specifically to the 3'-terminal U-tract of U6 snRNA.</text>
</comment>
<keyword evidence="12" id="KW-1185">Reference proteome</keyword>
<evidence type="ECO:0000256" key="9">
    <source>
        <dbReference type="RuleBase" id="RU365046"/>
    </source>
</evidence>
<dbReference type="GO" id="GO:0005681">
    <property type="term" value="C:spliceosomal complex"/>
    <property type="evidence" value="ECO:0007669"/>
    <property type="project" value="UniProtKB-KW"/>
</dbReference>
<dbReference type="SMART" id="SM00651">
    <property type="entry name" value="Sm"/>
    <property type="match status" value="1"/>
</dbReference>